<evidence type="ECO:0000313" key="3">
    <source>
        <dbReference type="Proteomes" id="UP001209878"/>
    </source>
</evidence>
<dbReference type="PANTHER" id="PTHR35683">
    <property type="entry name" value="YALI0C04136P"/>
    <property type="match status" value="1"/>
</dbReference>
<feature type="region of interest" description="Disordered" evidence="1">
    <location>
        <begin position="194"/>
        <end position="230"/>
    </location>
</feature>
<accession>A0AAD9L0G4</accession>
<organism evidence="2 3">
    <name type="scientific">Ridgeia piscesae</name>
    <name type="common">Tubeworm</name>
    <dbReference type="NCBI Taxonomy" id="27915"/>
    <lineage>
        <taxon>Eukaryota</taxon>
        <taxon>Metazoa</taxon>
        <taxon>Spiralia</taxon>
        <taxon>Lophotrochozoa</taxon>
        <taxon>Annelida</taxon>
        <taxon>Polychaeta</taxon>
        <taxon>Sedentaria</taxon>
        <taxon>Canalipalpata</taxon>
        <taxon>Sabellida</taxon>
        <taxon>Siboglinidae</taxon>
        <taxon>Ridgeia</taxon>
    </lineage>
</organism>
<dbReference type="Proteomes" id="UP001209878">
    <property type="component" value="Unassembled WGS sequence"/>
</dbReference>
<reference evidence="2" key="1">
    <citation type="journal article" date="2023" name="Mol. Biol. Evol.">
        <title>Third-Generation Sequencing Reveals the Adaptive Role of the Epigenome in Three Deep-Sea Polychaetes.</title>
        <authorList>
            <person name="Perez M."/>
            <person name="Aroh O."/>
            <person name="Sun Y."/>
            <person name="Lan Y."/>
            <person name="Juniper S.K."/>
            <person name="Young C.R."/>
            <person name="Angers B."/>
            <person name="Qian P.Y."/>
        </authorList>
    </citation>
    <scope>NUCLEOTIDE SEQUENCE</scope>
    <source>
        <strain evidence="2">R07B-5</strain>
    </source>
</reference>
<dbReference type="PANTHER" id="PTHR35683:SF4">
    <property type="entry name" value="AGAP002273-PA"/>
    <property type="match status" value="1"/>
</dbReference>
<feature type="compositionally biased region" description="Basic and acidic residues" evidence="1">
    <location>
        <begin position="331"/>
        <end position="361"/>
    </location>
</feature>
<name>A0AAD9L0G4_RIDPI</name>
<dbReference type="AlphaFoldDB" id="A0AAD9L0G4"/>
<proteinExistence type="predicted"/>
<dbReference type="InterPro" id="IPR032675">
    <property type="entry name" value="LRR_dom_sf"/>
</dbReference>
<dbReference type="SUPFAM" id="SSF52047">
    <property type="entry name" value="RNI-like"/>
    <property type="match status" value="1"/>
</dbReference>
<dbReference type="Gene3D" id="3.80.10.10">
    <property type="entry name" value="Ribonuclease Inhibitor"/>
    <property type="match status" value="1"/>
</dbReference>
<sequence length="835" mass="94341">MLCCAPGVSTEQAWRTHLKKRWPHAALRSAPVFGEDEASADPHQKYLEKHCHDLLHCRFFVQHQHADPRGYFNTCLYRLNHSECRLPDADPSQLDHNDLYVYAKYMRRVTIRAVQCSAMLTDARLLDVWRSCVHCLNIHWVRDEYFSHLVALVAQLLQHGALDTLVLFHFHLSPRHIGQLFQLCAGHGPRCRLKSGPSVSGPGPDGPCFEPAPGPSSANDPGPTCSVDPGQMSSDHVFGCRVDLEYRSGSVNAVNIEHVNTEQTEHMNNEQTEHVNVQQTEHTNNEQTELVNMQQTEHTNNEQTEHVNMQQTEHTNNEQTEHVNVQQTEHSNNEQTEHVNTEQTEHMNNERTEHVNTEQAEHSNNSEQTEHGNRTQTEHGHLDAELTEPVSREQTEHVNRTQTEHGHLDAELTEPVNQEQTEHVNRTQTEHGHLDAELTEPVNQEQTEHVNRTQTEHGHLDAELTEPVSREQIEHTDRVDQTDQMDTQHTHEDGGTVPQGRSLREAANLALQGLISQNAPQPSEHTSLHTLHQMSDFDIDTDTDDLFDAAVLLTPSTGTLPLTWGCGTEGVNPSARCNTRSLGSLGIITSPHCSQLIKILVDILPRWQHLHRLALYSAFVGTDQFQEIILQKLDTSQLRELVMVDCIFSKSRILLDTLQVLVNSDRQKPIQHLLLNNNVETISTYADPMSFDIDGSTVDFLGVVELDLSDNRMDDACVAMLARLLRHDIALRQLKLDTCQMREGRLLHILRSMPDGGRLETLSLAEIIFSRETTLTAATEDELVSVLQKTRTLKFLNVQGCHLSARLVTSPAFIESIRQHPSLTELNVADNHLGE</sequence>
<feature type="region of interest" description="Disordered" evidence="1">
    <location>
        <begin position="473"/>
        <end position="499"/>
    </location>
</feature>
<evidence type="ECO:0000313" key="2">
    <source>
        <dbReference type="EMBL" id="KAK2180148.1"/>
    </source>
</evidence>
<comment type="caution">
    <text evidence="2">The sequence shown here is derived from an EMBL/GenBank/DDBJ whole genome shotgun (WGS) entry which is preliminary data.</text>
</comment>
<feature type="region of interest" description="Disordered" evidence="1">
    <location>
        <begin position="307"/>
        <end position="407"/>
    </location>
</feature>
<keyword evidence="3" id="KW-1185">Reference proteome</keyword>
<gene>
    <name evidence="2" type="ORF">NP493_456g01027</name>
</gene>
<protein>
    <submittedName>
        <fullName evidence="2">Uncharacterized protein</fullName>
    </submittedName>
</protein>
<dbReference type="EMBL" id="JAODUO010000456">
    <property type="protein sequence ID" value="KAK2180148.1"/>
    <property type="molecule type" value="Genomic_DNA"/>
</dbReference>
<feature type="compositionally biased region" description="Basic and acidic residues" evidence="1">
    <location>
        <begin position="473"/>
        <end position="494"/>
    </location>
</feature>
<evidence type="ECO:0000256" key="1">
    <source>
        <dbReference type="SAM" id="MobiDB-lite"/>
    </source>
</evidence>
<feature type="compositionally biased region" description="Basic and acidic residues" evidence="1">
    <location>
        <begin position="368"/>
        <end position="407"/>
    </location>
</feature>